<dbReference type="KEGG" id="mcha:111023848"/>
<feature type="signal peptide" evidence="11">
    <location>
        <begin position="1"/>
        <end position="26"/>
    </location>
</feature>
<evidence type="ECO:0000313" key="13">
    <source>
        <dbReference type="Proteomes" id="UP000504603"/>
    </source>
</evidence>
<dbReference type="SUPFAM" id="SSF51126">
    <property type="entry name" value="Pectin lyase-like"/>
    <property type="match status" value="2"/>
</dbReference>
<gene>
    <name evidence="14" type="primary">LOC111023848</name>
</gene>
<dbReference type="Gene3D" id="2.160.20.10">
    <property type="entry name" value="Single-stranded right-handed beta-helix, Pectin lyase-like"/>
    <property type="match status" value="2"/>
</dbReference>
<evidence type="ECO:0000256" key="9">
    <source>
        <dbReference type="ARBA" id="ARBA00047928"/>
    </source>
</evidence>
<dbReference type="EC" id="3.1.1.11" evidence="4"/>
<evidence type="ECO:0000256" key="3">
    <source>
        <dbReference type="ARBA" id="ARBA00008891"/>
    </source>
</evidence>
<dbReference type="InterPro" id="IPR000070">
    <property type="entry name" value="Pectinesterase_cat"/>
</dbReference>
<sequence>MEHYSKGTIWLIPTLLFACLYNVSNALACELNYQNPYRVAYSIVVNKFGRGNFRTIQSAIDSIPFGSTKWIRVQISAGTYWEKVTIPKGKSCIFIDGAGSRVTEIQWNDHQTTATSATFTSFAENLVVRGIAFRNTYNAPGSVRRQEDIAPAVAALIMGDKASFYECRFIGLQDTLWDGPGRHHFVNCYIEGVIDVISGSGQSIYEKCMINVPIHQYAPILSYGYITAQGKENPNEGSGFVFNACSVVGNGRVYLGRAYRPFSTVIFHNSFLAGFIDPAGWNPWGQVGHETSLTYAELNCRGPGANISRRVPWLKRLHRAEIRHFTDISFIDQEALDCQLNFRNPYRVAYSIYVSKKGRANFRTVQSAIDSIPFNSTQWIRVQIGPGIYWEKVVIPAGKTCIFLDGADNRFTEIQWNDHQATATSATFTSFAENLLVKGITFKNTYNTPGSVRRREDIEPALAVLIEGDKASFYECRFIGLQDTLWDGTGRHHFVNCYIEGVIDIISGSGQSIYEKCKINVPIDQYSPILSYGYITAQGKENPNEGSGFVFNACSVVGNGRVYLGRAYRPFSTVIFHNSFLAGFIDPAGWDPWEQVGHERDLTYAEANCIGPGADTSRRVPWLKRLSAAELKYFSHISFIDQDGWTSRLPIFA</sequence>
<dbReference type="UniPathway" id="UPA00545">
    <property type="reaction ID" value="UER00823"/>
</dbReference>
<keyword evidence="13" id="KW-1185">Reference proteome</keyword>
<dbReference type="PANTHER" id="PTHR31321">
    <property type="entry name" value="ACYL-COA THIOESTER HYDROLASE YBHC-RELATED"/>
    <property type="match status" value="1"/>
</dbReference>
<evidence type="ECO:0000256" key="11">
    <source>
        <dbReference type="SAM" id="SignalP"/>
    </source>
</evidence>
<dbReference type="InterPro" id="IPR011050">
    <property type="entry name" value="Pectin_lyase_fold/virulence"/>
</dbReference>
<dbReference type="RefSeq" id="XP_022157021.1">
    <property type="nucleotide sequence ID" value="XM_022301329.1"/>
</dbReference>
<evidence type="ECO:0000256" key="5">
    <source>
        <dbReference type="ARBA" id="ARBA00022512"/>
    </source>
</evidence>
<dbReference type="Pfam" id="PF01095">
    <property type="entry name" value="Pectinesterase"/>
    <property type="match status" value="2"/>
</dbReference>
<comment type="catalytic activity">
    <reaction evidence="9">
        <text>[(1-&gt;4)-alpha-D-galacturonosyl methyl ester](n) + n H2O = [(1-&gt;4)-alpha-D-galacturonosyl](n) + n methanol + n H(+)</text>
        <dbReference type="Rhea" id="RHEA:22380"/>
        <dbReference type="Rhea" id="RHEA-COMP:14570"/>
        <dbReference type="Rhea" id="RHEA-COMP:14573"/>
        <dbReference type="ChEBI" id="CHEBI:15377"/>
        <dbReference type="ChEBI" id="CHEBI:15378"/>
        <dbReference type="ChEBI" id="CHEBI:17790"/>
        <dbReference type="ChEBI" id="CHEBI:140522"/>
        <dbReference type="ChEBI" id="CHEBI:140523"/>
        <dbReference type="EC" id="3.1.1.11"/>
    </reaction>
</comment>
<organism evidence="13 14">
    <name type="scientific">Momordica charantia</name>
    <name type="common">Bitter gourd</name>
    <name type="synonym">Balsam pear</name>
    <dbReference type="NCBI Taxonomy" id="3673"/>
    <lineage>
        <taxon>Eukaryota</taxon>
        <taxon>Viridiplantae</taxon>
        <taxon>Streptophyta</taxon>
        <taxon>Embryophyta</taxon>
        <taxon>Tracheophyta</taxon>
        <taxon>Spermatophyta</taxon>
        <taxon>Magnoliopsida</taxon>
        <taxon>eudicotyledons</taxon>
        <taxon>Gunneridae</taxon>
        <taxon>Pentapetalae</taxon>
        <taxon>rosids</taxon>
        <taxon>fabids</taxon>
        <taxon>Cucurbitales</taxon>
        <taxon>Cucurbitaceae</taxon>
        <taxon>Momordiceae</taxon>
        <taxon>Momordica</taxon>
    </lineage>
</organism>
<evidence type="ECO:0000259" key="12">
    <source>
        <dbReference type="Pfam" id="PF01095"/>
    </source>
</evidence>
<evidence type="ECO:0000256" key="10">
    <source>
        <dbReference type="ARBA" id="ARBA00057335"/>
    </source>
</evidence>
<dbReference type="GeneID" id="111023848"/>
<evidence type="ECO:0000256" key="4">
    <source>
        <dbReference type="ARBA" id="ARBA00013229"/>
    </source>
</evidence>
<feature type="domain" description="Pectinesterase catalytic" evidence="12">
    <location>
        <begin position="43"/>
        <end position="333"/>
    </location>
</feature>
<dbReference type="GO" id="GO:0042545">
    <property type="term" value="P:cell wall modification"/>
    <property type="evidence" value="ECO:0007669"/>
    <property type="project" value="InterPro"/>
</dbReference>
<evidence type="ECO:0000256" key="2">
    <source>
        <dbReference type="ARBA" id="ARBA00005184"/>
    </source>
</evidence>
<keyword evidence="11" id="KW-0732">Signal</keyword>
<dbReference type="GO" id="GO:0045490">
    <property type="term" value="P:pectin catabolic process"/>
    <property type="evidence" value="ECO:0007669"/>
    <property type="project" value="UniProtKB-UniPathway"/>
</dbReference>
<dbReference type="InterPro" id="IPR012334">
    <property type="entry name" value="Pectin_lyas_fold"/>
</dbReference>
<accession>A0A6J1DWQ8</accession>
<comment type="pathway">
    <text evidence="2">Glycan metabolism; pectin degradation; 2-dehydro-3-deoxy-D-gluconate from pectin: step 1/5.</text>
</comment>
<keyword evidence="5" id="KW-0134">Cell wall</keyword>
<keyword evidence="8" id="KW-0325">Glycoprotein</keyword>
<protein>
    <recommendedName>
        <fullName evidence="4">pectinesterase</fullName>
        <ecNumber evidence="4">3.1.1.11</ecNumber>
    </recommendedName>
</protein>
<evidence type="ECO:0000256" key="8">
    <source>
        <dbReference type="ARBA" id="ARBA00023180"/>
    </source>
</evidence>
<dbReference type="PROSITE" id="PS51257">
    <property type="entry name" value="PROKAR_LIPOPROTEIN"/>
    <property type="match status" value="1"/>
</dbReference>
<name>A0A6J1DWQ8_MOMCH</name>
<keyword evidence="5" id="KW-0964">Secreted</keyword>
<dbReference type="PANTHER" id="PTHR31321:SF134">
    <property type="entry name" value="PECTINESTERASE"/>
    <property type="match status" value="1"/>
</dbReference>
<keyword evidence="6" id="KW-0378">Hydrolase</keyword>
<evidence type="ECO:0000256" key="6">
    <source>
        <dbReference type="ARBA" id="ARBA00022801"/>
    </source>
</evidence>
<feature type="domain" description="Pectinesterase catalytic" evidence="12">
    <location>
        <begin position="352"/>
        <end position="642"/>
    </location>
</feature>
<dbReference type="Proteomes" id="UP000504603">
    <property type="component" value="Unplaced"/>
</dbReference>
<evidence type="ECO:0000256" key="1">
    <source>
        <dbReference type="ARBA" id="ARBA00004191"/>
    </source>
</evidence>
<comment type="similarity">
    <text evidence="3">Belongs to the pectinesterase family.</text>
</comment>
<keyword evidence="7" id="KW-0063">Aspartyl esterase</keyword>
<dbReference type="AlphaFoldDB" id="A0A6J1DWQ8"/>
<comment type="subcellular location">
    <subcellularLocation>
        <location evidence="1">Secreted</location>
        <location evidence="1">Cell wall</location>
    </subcellularLocation>
</comment>
<feature type="chain" id="PRO_5027122793" description="pectinesterase" evidence="11">
    <location>
        <begin position="27"/>
        <end position="653"/>
    </location>
</feature>
<evidence type="ECO:0000256" key="7">
    <source>
        <dbReference type="ARBA" id="ARBA00023085"/>
    </source>
</evidence>
<dbReference type="GO" id="GO:0030599">
    <property type="term" value="F:pectinesterase activity"/>
    <property type="evidence" value="ECO:0007669"/>
    <property type="project" value="UniProtKB-EC"/>
</dbReference>
<dbReference type="OrthoDB" id="2019149at2759"/>
<proteinExistence type="inferred from homology"/>
<reference evidence="14" key="1">
    <citation type="submission" date="2025-08" db="UniProtKB">
        <authorList>
            <consortium name="RefSeq"/>
        </authorList>
    </citation>
    <scope>IDENTIFICATION</scope>
    <source>
        <strain evidence="14">OHB3-1</strain>
    </source>
</reference>
<comment type="function">
    <text evidence="10">Acts in the modification of cell walls via demethylesterification of cell wall pectin.</text>
</comment>
<dbReference type="FunFam" id="2.160.20.10:FF:000013">
    <property type="entry name" value="Pectinesterase"/>
    <property type="match status" value="2"/>
</dbReference>
<evidence type="ECO:0000313" key="14">
    <source>
        <dbReference type="RefSeq" id="XP_022157021.1"/>
    </source>
</evidence>